<feature type="domain" description="SusD-like N-terminal" evidence="7">
    <location>
        <begin position="28"/>
        <end position="220"/>
    </location>
</feature>
<dbReference type="InterPro" id="IPR011990">
    <property type="entry name" value="TPR-like_helical_dom_sf"/>
</dbReference>
<comment type="caution">
    <text evidence="8">The sequence shown here is derived from an EMBL/GenBank/DDBJ whole genome shotgun (WGS) entry which is preliminary data.</text>
</comment>
<dbReference type="EMBL" id="LMZQ01000014">
    <property type="protein sequence ID" value="KRT14668.1"/>
    <property type="molecule type" value="Genomic_DNA"/>
</dbReference>
<evidence type="ECO:0000256" key="2">
    <source>
        <dbReference type="ARBA" id="ARBA00006275"/>
    </source>
</evidence>
<comment type="similarity">
    <text evidence="2">Belongs to the SusD family.</text>
</comment>
<evidence type="ECO:0008006" key="10">
    <source>
        <dbReference type="Google" id="ProtNLM"/>
    </source>
</evidence>
<name>A0A0T5VLB0_9SPHI</name>
<feature type="domain" description="RagB/SusD" evidence="6">
    <location>
        <begin position="446"/>
        <end position="646"/>
    </location>
</feature>
<dbReference type="STRING" id="687842.ASU31_17305"/>
<dbReference type="Gene3D" id="1.25.40.390">
    <property type="match status" value="1"/>
</dbReference>
<keyword evidence="4" id="KW-0472">Membrane</keyword>
<dbReference type="OrthoDB" id="5694214at2"/>
<dbReference type="GO" id="GO:0009279">
    <property type="term" value="C:cell outer membrane"/>
    <property type="evidence" value="ECO:0007669"/>
    <property type="project" value="UniProtKB-SubCell"/>
</dbReference>
<dbReference type="RefSeq" id="WP_057933536.1">
    <property type="nucleotide sequence ID" value="NZ_LMZQ01000014.1"/>
</dbReference>
<evidence type="ECO:0000313" key="9">
    <source>
        <dbReference type="Proteomes" id="UP000051950"/>
    </source>
</evidence>
<evidence type="ECO:0000313" key="8">
    <source>
        <dbReference type="EMBL" id="KRT14668.1"/>
    </source>
</evidence>
<reference evidence="8 9" key="1">
    <citation type="submission" date="2015-11" db="EMBL/GenBank/DDBJ databases">
        <title>Sequence of Pedobacter ginsenosidimutans.</title>
        <authorList>
            <person name="Carson E."/>
            <person name="Keyser V."/>
            <person name="Newman J."/>
            <person name="Miller J."/>
        </authorList>
    </citation>
    <scope>NUCLEOTIDE SEQUENCE [LARGE SCALE GENOMIC DNA]</scope>
    <source>
        <strain evidence="8 9">KACC 14530</strain>
    </source>
</reference>
<organism evidence="8 9">
    <name type="scientific">Pedobacter ginsenosidimutans</name>
    <dbReference type="NCBI Taxonomy" id="687842"/>
    <lineage>
        <taxon>Bacteria</taxon>
        <taxon>Pseudomonadati</taxon>
        <taxon>Bacteroidota</taxon>
        <taxon>Sphingobacteriia</taxon>
        <taxon>Sphingobacteriales</taxon>
        <taxon>Sphingobacteriaceae</taxon>
        <taxon>Pedobacter</taxon>
    </lineage>
</organism>
<dbReference type="Pfam" id="PF14322">
    <property type="entry name" value="SusD-like_3"/>
    <property type="match status" value="1"/>
</dbReference>
<evidence type="ECO:0000256" key="3">
    <source>
        <dbReference type="ARBA" id="ARBA00022729"/>
    </source>
</evidence>
<protein>
    <recommendedName>
        <fullName evidence="10">Carbohydrate-binding protein SusD</fullName>
    </recommendedName>
</protein>
<evidence type="ECO:0000259" key="6">
    <source>
        <dbReference type="Pfam" id="PF07980"/>
    </source>
</evidence>
<comment type="subcellular location">
    <subcellularLocation>
        <location evidence="1">Cell outer membrane</location>
    </subcellularLocation>
</comment>
<evidence type="ECO:0000256" key="5">
    <source>
        <dbReference type="ARBA" id="ARBA00023237"/>
    </source>
</evidence>
<dbReference type="InterPro" id="IPR033985">
    <property type="entry name" value="SusD-like_N"/>
</dbReference>
<keyword evidence="3" id="KW-0732">Signal</keyword>
<accession>A0A0T5VLB0</accession>
<sequence length="666" mass="74422">MKKIINILSGAAILGGLMIFPTSCKKSFLDEEVVNARTTADFITTDGLDGLTIGMYQSLKFHFNYTWAYTTSNYGVDEFTVGGDRTEQMWNSYDASLNSLNSDVASVWDNMYENINSANILIKNVPLYYQVASKNTRLGEGYFMRAFDYFKLVKQYGGVPLRLEAQDFIQEEFTRNSAKEVYEQVIQDFTQAYNFLPATVTETGRITKWAAAHFLAKAYLFRASEINNAWNSDTKTADLQNAVKYADLVINSGQHTLATNFSDLWNFTTIDGANETNKEIILAAQFSGNTATQGRYGNQVHLYYPSIYQNLPGMQRDIPGDREFQRLRSTDYALDVFDRVNDSRFWKSFKTRYLCNRPAGAPLWTAGTAPTPDLVGKAKFAGGEESILYIVNNAGDTRYTPAVANANPALPTDIGRRKPSMYVRYFAGQPQSYLGGHGNYGVSQFVALSKFMDGSRNAVASQFGQRDGILARLAETYLIAAEAYGRMGQFAQAIPYLNKVRDRAAYKEGEDRSAYVDGGASYKNNPAANTAPFVSYSDKNSYFESNNLTATTATTLTGMHLNSEADIFNSNKEFYDKIGATSQENKFTAFILNERSRELMGELLRWEDLARTKTLVARTAAFNDEAKPSESKHYLRPIPQSFLDVIKSGGAALTPEQKQAMQNPGW</sequence>
<dbReference type="SUPFAM" id="SSF48452">
    <property type="entry name" value="TPR-like"/>
    <property type="match status" value="1"/>
</dbReference>
<keyword evidence="5" id="KW-0998">Cell outer membrane</keyword>
<dbReference type="InterPro" id="IPR012944">
    <property type="entry name" value="SusD_RagB_dom"/>
</dbReference>
<dbReference type="Proteomes" id="UP000051950">
    <property type="component" value="Unassembled WGS sequence"/>
</dbReference>
<proteinExistence type="inferred from homology"/>
<evidence type="ECO:0000259" key="7">
    <source>
        <dbReference type="Pfam" id="PF14322"/>
    </source>
</evidence>
<dbReference type="AlphaFoldDB" id="A0A0T5VLB0"/>
<dbReference type="Pfam" id="PF07980">
    <property type="entry name" value="SusD_RagB"/>
    <property type="match status" value="1"/>
</dbReference>
<evidence type="ECO:0000256" key="4">
    <source>
        <dbReference type="ARBA" id="ARBA00023136"/>
    </source>
</evidence>
<keyword evidence="9" id="KW-1185">Reference proteome</keyword>
<gene>
    <name evidence="8" type="ORF">ASU31_17305</name>
</gene>
<evidence type="ECO:0000256" key="1">
    <source>
        <dbReference type="ARBA" id="ARBA00004442"/>
    </source>
</evidence>